<dbReference type="EMBL" id="MU274903">
    <property type="protein sequence ID" value="KAI0092768.1"/>
    <property type="molecule type" value="Genomic_DNA"/>
</dbReference>
<dbReference type="Proteomes" id="UP001055072">
    <property type="component" value="Unassembled WGS sequence"/>
</dbReference>
<protein>
    <submittedName>
        <fullName evidence="1">Uncharacterized protein</fullName>
    </submittedName>
</protein>
<comment type="caution">
    <text evidence="1">The sequence shown here is derived from an EMBL/GenBank/DDBJ whole genome shotgun (WGS) entry which is preliminary data.</text>
</comment>
<evidence type="ECO:0000313" key="1">
    <source>
        <dbReference type="EMBL" id="KAI0092768.1"/>
    </source>
</evidence>
<proteinExistence type="predicted"/>
<reference evidence="1" key="1">
    <citation type="journal article" date="2021" name="Environ. Microbiol.">
        <title>Gene family expansions and transcriptome signatures uncover fungal adaptations to wood decay.</title>
        <authorList>
            <person name="Hage H."/>
            <person name="Miyauchi S."/>
            <person name="Viragh M."/>
            <person name="Drula E."/>
            <person name="Min B."/>
            <person name="Chaduli D."/>
            <person name="Navarro D."/>
            <person name="Favel A."/>
            <person name="Norest M."/>
            <person name="Lesage-Meessen L."/>
            <person name="Balint B."/>
            <person name="Merenyi Z."/>
            <person name="de Eugenio L."/>
            <person name="Morin E."/>
            <person name="Martinez A.T."/>
            <person name="Baldrian P."/>
            <person name="Stursova M."/>
            <person name="Martinez M.J."/>
            <person name="Novotny C."/>
            <person name="Magnuson J.K."/>
            <person name="Spatafora J.W."/>
            <person name="Maurice S."/>
            <person name="Pangilinan J."/>
            <person name="Andreopoulos W."/>
            <person name="LaButti K."/>
            <person name="Hundley H."/>
            <person name="Na H."/>
            <person name="Kuo A."/>
            <person name="Barry K."/>
            <person name="Lipzen A."/>
            <person name="Henrissat B."/>
            <person name="Riley R."/>
            <person name="Ahrendt S."/>
            <person name="Nagy L.G."/>
            <person name="Grigoriev I.V."/>
            <person name="Martin F."/>
            <person name="Rosso M.N."/>
        </authorList>
    </citation>
    <scope>NUCLEOTIDE SEQUENCE</scope>
    <source>
        <strain evidence="1">CBS 384.51</strain>
    </source>
</reference>
<keyword evidence="2" id="KW-1185">Reference proteome</keyword>
<gene>
    <name evidence="1" type="ORF">BDY19DRAFT_504282</name>
</gene>
<evidence type="ECO:0000313" key="2">
    <source>
        <dbReference type="Proteomes" id="UP001055072"/>
    </source>
</evidence>
<organism evidence="1 2">
    <name type="scientific">Irpex rosettiformis</name>
    <dbReference type="NCBI Taxonomy" id="378272"/>
    <lineage>
        <taxon>Eukaryota</taxon>
        <taxon>Fungi</taxon>
        <taxon>Dikarya</taxon>
        <taxon>Basidiomycota</taxon>
        <taxon>Agaricomycotina</taxon>
        <taxon>Agaricomycetes</taxon>
        <taxon>Polyporales</taxon>
        <taxon>Irpicaceae</taxon>
        <taxon>Irpex</taxon>
    </lineage>
</organism>
<sequence>MYKNIHSTDTRKDTLRHHPSISHLVYTGDVLHPLQRNPRCSPLRCRCCIHSNRLIYEMIVTGSQCVTMKWIHDPMGQWADDGIFSTLESTGGFVTSLRLDKREMQHLLGSISGVHPICALRIPSPPSASAVSPDPQTPHASRTVVSIMALSESLAA</sequence>
<name>A0ACB8UEU1_9APHY</name>
<accession>A0ACB8UEU1</accession>